<accession>A0A5B9QWR2</accession>
<organism evidence="2 3">
    <name type="scientific">Roseimaritima ulvae</name>
    <dbReference type="NCBI Taxonomy" id="980254"/>
    <lineage>
        <taxon>Bacteria</taxon>
        <taxon>Pseudomonadati</taxon>
        <taxon>Planctomycetota</taxon>
        <taxon>Planctomycetia</taxon>
        <taxon>Pirellulales</taxon>
        <taxon>Pirellulaceae</taxon>
        <taxon>Roseimaritima</taxon>
    </lineage>
</organism>
<dbReference type="Proteomes" id="UP000325286">
    <property type="component" value="Chromosome"/>
</dbReference>
<feature type="compositionally biased region" description="Polar residues" evidence="1">
    <location>
        <begin position="15"/>
        <end position="26"/>
    </location>
</feature>
<evidence type="ECO:0000256" key="1">
    <source>
        <dbReference type="SAM" id="MobiDB-lite"/>
    </source>
</evidence>
<evidence type="ECO:0000313" key="3">
    <source>
        <dbReference type="Proteomes" id="UP000325286"/>
    </source>
</evidence>
<name>A0A5B9QWR2_9BACT</name>
<dbReference type="RefSeq" id="WP_068129766.1">
    <property type="nucleotide sequence ID" value="NZ_LWSJ01000001.1"/>
</dbReference>
<dbReference type="KEGG" id="rul:UC8_55060"/>
<dbReference type="EMBL" id="CP042914">
    <property type="protein sequence ID" value="QEG43457.1"/>
    <property type="molecule type" value="Genomic_DNA"/>
</dbReference>
<gene>
    <name evidence="2" type="ORF">UC8_55060</name>
</gene>
<feature type="region of interest" description="Disordered" evidence="1">
    <location>
        <begin position="1"/>
        <end position="26"/>
    </location>
</feature>
<sequence>MKDEPPPQILADFQGTPNDSELQSEIQSRRDNGFNSMEWVIAVTTGKVTPAIHEPGTLDEQITALDLAEQWALATNTSMAEQWEHARSIAIPHAGGGHDG</sequence>
<dbReference type="AlphaFoldDB" id="A0A5B9QWR2"/>
<proteinExistence type="predicted"/>
<evidence type="ECO:0000313" key="2">
    <source>
        <dbReference type="EMBL" id="QEG43457.1"/>
    </source>
</evidence>
<keyword evidence="3" id="KW-1185">Reference proteome</keyword>
<protein>
    <submittedName>
        <fullName evidence="2">Uncharacterized protein</fullName>
    </submittedName>
</protein>
<reference evidence="2 3" key="1">
    <citation type="submission" date="2019-08" db="EMBL/GenBank/DDBJ databases">
        <title>Deep-cultivation of Planctomycetes and their phenomic and genomic characterization uncovers novel biology.</title>
        <authorList>
            <person name="Wiegand S."/>
            <person name="Jogler M."/>
            <person name="Boedeker C."/>
            <person name="Pinto D."/>
            <person name="Vollmers J."/>
            <person name="Rivas-Marin E."/>
            <person name="Kohn T."/>
            <person name="Peeters S.H."/>
            <person name="Heuer A."/>
            <person name="Rast P."/>
            <person name="Oberbeckmann S."/>
            <person name="Bunk B."/>
            <person name="Jeske O."/>
            <person name="Meyerdierks A."/>
            <person name="Storesund J.E."/>
            <person name="Kallscheuer N."/>
            <person name="Luecker S."/>
            <person name="Lage O.M."/>
            <person name="Pohl T."/>
            <person name="Merkel B.J."/>
            <person name="Hornburger P."/>
            <person name="Mueller R.-W."/>
            <person name="Bruemmer F."/>
            <person name="Labrenz M."/>
            <person name="Spormann A.M."/>
            <person name="Op den Camp H."/>
            <person name="Overmann J."/>
            <person name="Amann R."/>
            <person name="Jetten M.S.M."/>
            <person name="Mascher T."/>
            <person name="Medema M.H."/>
            <person name="Devos D.P."/>
            <person name="Kaster A.-K."/>
            <person name="Ovreas L."/>
            <person name="Rohde M."/>
            <person name="Galperin M.Y."/>
            <person name="Jogler C."/>
        </authorList>
    </citation>
    <scope>NUCLEOTIDE SEQUENCE [LARGE SCALE GENOMIC DNA]</scope>
    <source>
        <strain evidence="2 3">UC8</strain>
    </source>
</reference>